<accession>A0A381RM14</accession>
<organism evidence="1">
    <name type="scientific">marine metagenome</name>
    <dbReference type="NCBI Taxonomy" id="408172"/>
    <lineage>
        <taxon>unclassified sequences</taxon>
        <taxon>metagenomes</taxon>
        <taxon>ecological metagenomes</taxon>
    </lineage>
</organism>
<sequence length="145" mass="15499">VGYPEFMIAPMREELVRLGVKELRTAAEVDNVVKDTKGTVMVVVNSVCGCAAGRARPGVALALQHATTPDVTATVFAGADIEATEKARSHFVGYPPSSPAIGLLKDGHLVYMMERHQIEGQEAPAIARQLIGAFEEHCSTVEVAR</sequence>
<dbReference type="Pfam" id="PF06491">
    <property type="entry name" value="Disulph_isomer"/>
    <property type="match status" value="1"/>
</dbReference>
<dbReference type="NCBIfam" id="TIGR04191">
    <property type="entry name" value="YphP_YqiW"/>
    <property type="match status" value="1"/>
</dbReference>
<protein>
    <recommendedName>
        <fullName evidence="2">BrxA/BrxB family bacilliredoxin</fullName>
    </recommendedName>
</protein>
<evidence type="ECO:0008006" key="2">
    <source>
        <dbReference type="Google" id="ProtNLM"/>
    </source>
</evidence>
<proteinExistence type="predicted"/>
<feature type="non-terminal residue" evidence="1">
    <location>
        <position position="1"/>
    </location>
</feature>
<reference evidence="1" key="1">
    <citation type="submission" date="2018-05" db="EMBL/GenBank/DDBJ databases">
        <authorList>
            <person name="Lanie J.A."/>
            <person name="Ng W.-L."/>
            <person name="Kazmierczak K.M."/>
            <person name="Andrzejewski T.M."/>
            <person name="Davidsen T.M."/>
            <person name="Wayne K.J."/>
            <person name="Tettelin H."/>
            <person name="Glass J.I."/>
            <person name="Rusch D."/>
            <person name="Podicherti R."/>
            <person name="Tsui H.-C.T."/>
            <person name="Winkler M.E."/>
        </authorList>
    </citation>
    <scope>NUCLEOTIDE SEQUENCE</scope>
</reference>
<dbReference type="EMBL" id="UINC01002045">
    <property type="protein sequence ID" value="SUZ92264.1"/>
    <property type="molecule type" value="Genomic_DNA"/>
</dbReference>
<dbReference type="PANTHER" id="PTHR40052:SF2">
    <property type="entry name" value="BACILLIREDOXIN BRXA"/>
    <property type="match status" value="1"/>
</dbReference>
<name>A0A381RM14_9ZZZZ</name>
<evidence type="ECO:0000313" key="1">
    <source>
        <dbReference type="EMBL" id="SUZ92264.1"/>
    </source>
</evidence>
<gene>
    <name evidence="1" type="ORF">METZ01_LOCUS45118</name>
</gene>
<dbReference type="InterPro" id="IPR009474">
    <property type="entry name" value="BrxB/BrxA"/>
</dbReference>
<dbReference type="PANTHER" id="PTHR40052">
    <property type="entry name" value="UPF0403 PROTEIN YQIW-RELATED"/>
    <property type="match status" value="1"/>
</dbReference>
<dbReference type="Gene3D" id="3.40.30.10">
    <property type="entry name" value="Glutaredoxin"/>
    <property type="match status" value="1"/>
</dbReference>
<dbReference type="AlphaFoldDB" id="A0A381RM14"/>